<comment type="caution">
    <text evidence="2">The sequence shown here is derived from an EMBL/GenBank/DDBJ whole genome shotgun (WGS) entry which is preliminary data.</text>
</comment>
<organism evidence="2 3">
    <name type="scientific">Trichinella murrelli</name>
    <dbReference type="NCBI Taxonomy" id="144512"/>
    <lineage>
        <taxon>Eukaryota</taxon>
        <taxon>Metazoa</taxon>
        <taxon>Ecdysozoa</taxon>
        <taxon>Nematoda</taxon>
        <taxon>Enoplea</taxon>
        <taxon>Dorylaimia</taxon>
        <taxon>Trichinellida</taxon>
        <taxon>Trichinellidae</taxon>
        <taxon>Trichinella</taxon>
    </lineage>
</organism>
<evidence type="ECO:0000313" key="2">
    <source>
        <dbReference type="EMBL" id="KRX31974.1"/>
    </source>
</evidence>
<dbReference type="EMBL" id="JYDJ01001451">
    <property type="protein sequence ID" value="KRX31974.1"/>
    <property type="molecule type" value="Genomic_DNA"/>
</dbReference>
<feature type="compositionally biased region" description="Basic and acidic residues" evidence="1">
    <location>
        <begin position="31"/>
        <end position="52"/>
    </location>
</feature>
<dbReference type="Proteomes" id="UP000055048">
    <property type="component" value="Unassembled WGS sequence"/>
</dbReference>
<evidence type="ECO:0000256" key="1">
    <source>
        <dbReference type="SAM" id="MobiDB-lite"/>
    </source>
</evidence>
<gene>
    <name evidence="2" type="ORF">T05_1399</name>
</gene>
<feature type="compositionally biased region" description="Basic and acidic residues" evidence="1">
    <location>
        <begin position="15"/>
        <end position="24"/>
    </location>
</feature>
<reference evidence="2 3" key="1">
    <citation type="submission" date="2015-01" db="EMBL/GenBank/DDBJ databases">
        <title>Evolution of Trichinella species and genotypes.</title>
        <authorList>
            <person name="Korhonen P.K."/>
            <person name="Edoardo P."/>
            <person name="Giuseppe L.R."/>
            <person name="Gasser R.B."/>
        </authorList>
    </citation>
    <scope>NUCLEOTIDE SEQUENCE [LARGE SCALE GENOMIC DNA]</scope>
    <source>
        <strain evidence="2">ISS417</strain>
    </source>
</reference>
<name>A0A0V0SZ54_9BILA</name>
<proteinExistence type="predicted"/>
<keyword evidence="3" id="KW-1185">Reference proteome</keyword>
<feature type="compositionally biased region" description="Polar residues" evidence="1">
    <location>
        <begin position="60"/>
        <end position="69"/>
    </location>
</feature>
<feature type="region of interest" description="Disordered" evidence="1">
    <location>
        <begin position="1"/>
        <end position="109"/>
    </location>
</feature>
<accession>A0A0V0SZ54</accession>
<feature type="compositionally biased region" description="Polar residues" evidence="1">
    <location>
        <begin position="97"/>
        <end position="109"/>
    </location>
</feature>
<dbReference type="AlphaFoldDB" id="A0A0V0SZ54"/>
<evidence type="ECO:0000313" key="3">
    <source>
        <dbReference type="Proteomes" id="UP000055048"/>
    </source>
</evidence>
<feature type="compositionally biased region" description="Basic and acidic residues" evidence="1">
    <location>
        <begin position="83"/>
        <end position="96"/>
    </location>
</feature>
<protein>
    <submittedName>
        <fullName evidence="2">Uncharacterized protein</fullName>
    </submittedName>
</protein>
<sequence>MALHGSGTPNITFRPDGEDLKTEADDSDAEPWQKPEHSPPHAKENTEDRNTEEQSEPYATPQTLRTSENPEIHRRRRLNRTTTRRDCARRTDHNWTSERGTTHPQKQGP</sequence>